<keyword evidence="1" id="KW-0472">Membrane</keyword>
<protein>
    <submittedName>
        <fullName evidence="2">Uncharacterized protein</fullName>
    </submittedName>
</protein>
<dbReference type="InParanoid" id="A0A2T2ZZH1"/>
<dbReference type="OrthoDB" id="5278907at2759"/>
<dbReference type="AlphaFoldDB" id="A0A2T2ZZH1"/>
<feature type="non-terminal residue" evidence="2">
    <location>
        <position position="93"/>
    </location>
</feature>
<keyword evidence="3" id="KW-1185">Reference proteome</keyword>
<keyword evidence="1" id="KW-1133">Transmembrane helix</keyword>
<proteinExistence type="predicted"/>
<name>A0A2T2ZZH1_9PEZI</name>
<gene>
    <name evidence="2" type="ORF">BD289DRAFT_349208</name>
</gene>
<feature type="non-terminal residue" evidence="2">
    <location>
        <position position="1"/>
    </location>
</feature>
<reference evidence="2 3" key="1">
    <citation type="journal article" date="2018" name="Mycol. Prog.">
        <title>Coniella lustricola, a new species from submerged detritus.</title>
        <authorList>
            <person name="Raudabaugh D.B."/>
            <person name="Iturriaga T."/>
            <person name="Carver A."/>
            <person name="Mondo S."/>
            <person name="Pangilinan J."/>
            <person name="Lipzen A."/>
            <person name="He G."/>
            <person name="Amirebrahimi M."/>
            <person name="Grigoriev I.V."/>
            <person name="Miller A.N."/>
        </authorList>
    </citation>
    <scope>NUCLEOTIDE SEQUENCE [LARGE SCALE GENOMIC DNA]</scope>
    <source>
        <strain evidence="2 3">B22-T-1</strain>
    </source>
</reference>
<dbReference type="EMBL" id="KZ678544">
    <property type="protein sequence ID" value="PSR80063.1"/>
    <property type="molecule type" value="Genomic_DNA"/>
</dbReference>
<dbReference type="STRING" id="2025994.A0A2T2ZZH1"/>
<dbReference type="Proteomes" id="UP000241462">
    <property type="component" value="Unassembled WGS sequence"/>
</dbReference>
<organism evidence="2 3">
    <name type="scientific">Coniella lustricola</name>
    <dbReference type="NCBI Taxonomy" id="2025994"/>
    <lineage>
        <taxon>Eukaryota</taxon>
        <taxon>Fungi</taxon>
        <taxon>Dikarya</taxon>
        <taxon>Ascomycota</taxon>
        <taxon>Pezizomycotina</taxon>
        <taxon>Sordariomycetes</taxon>
        <taxon>Sordariomycetidae</taxon>
        <taxon>Diaporthales</taxon>
        <taxon>Schizoparmaceae</taxon>
        <taxon>Coniella</taxon>
    </lineage>
</organism>
<evidence type="ECO:0000313" key="3">
    <source>
        <dbReference type="Proteomes" id="UP000241462"/>
    </source>
</evidence>
<sequence>YPPKKVWPPDFTKLSPQEQLRYEKKYKRRMGLAMARPQWHRFIKLVQLFSMVSVTVYAVLFMDWKESQQPFHGVRETFWNALGYEYDRTTSKP</sequence>
<feature type="transmembrane region" description="Helical" evidence="1">
    <location>
        <begin position="42"/>
        <end position="62"/>
    </location>
</feature>
<evidence type="ECO:0000313" key="2">
    <source>
        <dbReference type="EMBL" id="PSR80063.1"/>
    </source>
</evidence>
<keyword evidence="1" id="KW-0812">Transmembrane</keyword>
<accession>A0A2T2ZZH1</accession>
<evidence type="ECO:0000256" key="1">
    <source>
        <dbReference type="SAM" id="Phobius"/>
    </source>
</evidence>